<keyword evidence="5" id="KW-1185">Reference proteome</keyword>
<dbReference type="InterPro" id="IPR036291">
    <property type="entry name" value="NAD(P)-bd_dom_sf"/>
</dbReference>
<organism evidence="4 5">
    <name type="scientific">Rubrivirga marina</name>
    <dbReference type="NCBI Taxonomy" id="1196024"/>
    <lineage>
        <taxon>Bacteria</taxon>
        <taxon>Pseudomonadati</taxon>
        <taxon>Rhodothermota</taxon>
        <taxon>Rhodothermia</taxon>
        <taxon>Rhodothermales</taxon>
        <taxon>Rubricoccaceae</taxon>
        <taxon>Rubrivirga</taxon>
    </lineage>
</organism>
<dbReference type="OrthoDB" id="9769367at2"/>
<dbReference type="SUPFAM" id="SSF55347">
    <property type="entry name" value="Glyceraldehyde-3-phosphate dehydrogenase-like, C-terminal domain"/>
    <property type="match status" value="1"/>
</dbReference>
<feature type="domain" description="Saccharopine dehydrogenase-like C-terminal" evidence="3">
    <location>
        <begin position="124"/>
        <end position="368"/>
    </location>
</feature>
<protein>
    <recommendedName>
        <fullName evidence="6">Saccharopine dehydrogenase</fullName>
    </recommendedName>
</protein>
<dbReference type="Gene3D" id="3.40.50.720">
    <property type="entry name" value="NAD(P)-binding Rossmann-like Domain"/>
    <property type="match status" value="1"/>
</dbReference>
<feature type="domain" description="Saccharopine dehydrogenase NADP binding" evidence="2">
    <location>
        <begin position="3"/>
        <end position="101"/>
    </location>
</feature>
<dbReference type="AlphaFoldDB" id="A0A271J4W5"/>
<evidence type="ECO:0000313" key="5">
    <source>
        <dbReference type="Proteomes" id="UP000216339"/>
    </source>
</evidence>
<dbReference type="PANTHER" id="PTHR11133:SF22">
    <property type="entry name" value="ALPHA-AMINOADIPIC SEMIALDEHYDE SYNTHASE, MITOCHONDRIAL"/>
    <property type="match status" value="1"/>
</dbReference>
<comment type="caution">
    <text evidence="4">The sequence shown here is derived from an EMBL/GenBank/DDBJ whole genome shotgun (WGS) entry which is preliminary data.</text>
</comment>
<dbReference type="InterPro" id="IPR032095">
    <property type="entry name" value="Sacchrp_dh-like_C"/>
</dbReference>
<sequence length="377" mass="40065">MKVTVLGAGTIGTAVAVDLATSGDATRVQVCEAQPATLRAFRAAHAHPNLRTFEADARDAQALEPIANGSAVVVSCVGPEHSDRLARLALGLGAHFVDLGASLRDAGLPELAERRQRWIVTGCGLAPGLVGVLAMKAVDALDAARAVRIRFGDVPLTAPEPFRHRLAHSAERLIDDYTEPAPVLVDGRMETREPLTGIEPVEVDGFGTMEAFYAGAGLGSLAEALEGRIGSLDVKTIRYPGHAERMRFVLDLGLAERTSLDVRTHLTYRDVLVRRLRKRLGGDYDDAVLLRIEVDGTRDGEEGTLVYEMVDRCDTAGGLSAMQRCTGFPASTAAVLLGERALPGGGIGPADRVLPVEPFLERLAARGIAAQESWAPA</sequence>
<keyword evidence="1" id="KW-0560">Oxidoreductase</keyword>
<proteinExistence type="predicted"/>
<dbReference type="InterPro" id="IPR051168">
    <property type="entry name" value="AASS"/>
</dbReference>
<dbReference type="EMBL" id="MQWD01000001">
    <property type="protein sequence ID" value="PAP78552.1"/>
    <property type="molecule type" value="Genomic_DNA"/>
</dbReference>
<name>A0A271J4W5_9BACT</name>
<dbReference type="InterPro" id="IPR005097">
    <property type="entry name" value="Sacchrp_dh_NADP-bd"/>
</dbReference>
<evidence type="ECO:0000256" key="1">
    <source>
        <dbReference type="ARBA" id="ARBA00023002"/>
    </source>
</evidence>
<dbReference type="GO" id="GO:0016491">
    <property type="term" value="F:oxidoreductase activity"/>
    <property type="evidence" value="ECO:0007669"/>
    <property type="project" value="UniProtKB-KW"/>
</dbReference>
<dbReference type="SUPFAM" id="SSF51735">
    <property type="entry name" value="NAD(P)-binding Rossmann-fold domains"/>
    <property type="match status" value="1"/>
</dbReference>
<dbReference type="Gene3D" id="3.30.360.10">
    <property type="entry name" value="Dihydrodipicolinate Reductase, domain 2"/>
    <property type="match status" value="1"/>
</dbReference>
<accession>A0A271J4W5</accession>
<dbReference type="Pfam" id="PF03435">
    <property type="entry name" value="Sacchrp_dh_NADP"/>
    <property type="match status" value="1"/>
</dbReference>
<reference evidence="4 5" key="1">
    <citation type="submission" date="2016-11" db="EMBL/GenBank/DDBJ databases">
        <title>Study of marine rhodopsin-containing bacteria.</title>
        <authorList>
            <person name="Yoshizawa S."/>
            <person name="Kumagai Y."/>
            <person name="Kogure K."/>
        </authorList>
    </citation>
    <scope>NUCLEOTIDE SEQUENCE [LARGE SCALE GENOMIC DNA]</scope>
    <source>
        <strain evidence="4 5">SAORIC-28</strain>
    </source>
</reference>
<evidence type="ECO:0000259" key="2">
    <source>
        <dbReference type="Pfam" id="PF03435"/>
    </source>
</evidence>
<evidence type="ECO:0000259" key="3">
    <source>
        <dbReference type="Pfam" id="PF16653"/>
    </source>
</evidence>
<dbReference type="RefSeq" id="WP_095512229.1">
    <property type="nucleotide sequence ID" value="NZ_MQWD01000001.1"/>
</dbReference>
<dbReference type="PANTHER" id="PTHR11133">
    <property type="entry name" value="SACCHAROPINE DEHYDROGENASE"/>
    <property type="match status" value="1"/>
</dbReference>
<gene>
    <name evidence="4" type="ORF">BSZ37_20045</name>
</gene>
<evidence type="ECO:0008006" key="6">
    <source>
        <dbReference type="Google" id="ProtNLM"/>
    </source>
</evidence>
<dbReference type="Pfam" id="PF16653">
    <property type="entry name" value="Sacchrp_dh_C"/>
    <property type="match status" value="1"/>
</dbReference>
<evidence type="ECO:0000313" key="4">
    <source>
        <dbReference type="EMBL" id="PAP78552.1"/>
    </source>
</evidence>
<dbReference type="Proteomes" id="UP000216339">
    <property type="component" value="Unassembled WGS sequence"/>
</dbReference>